<dbReference type="Proteomes" id="UP001437256">
    <property type="component" value="Unassembled WGS sequence"/>
</dbReference>
<keyword evidence="1" id="KW-0479">Metal-binding</keyword>
<feature type="region of interest" description="Disordered" evidence="5">
    <location>
        <begin position="518"/>
        <end position="560"/>
    </location>
</feature>
<protein>
    <submittedName>
        <fullName evidence="11">PHD type zinc finger protein with BAH domain-containing protein</fullName>
    </submittedName>
</protein>
<evidence type="ECO:0000256" key="3">
    <source>
        <dbReference type="ARBA" id="ARBA00022833"/>
    </source>
</evidence>
<dbReference type="PROSITE" id="PS51805">
    <property type="entry name" value="EPHD"/>
    <property type="match status" value="1"/>
</dbReference>
<feature type="domain" description="BAH" evidence="8">
    <location>
        <begin position="1"/>
        <end position="100"/>
    </location>
</feature>
<dbReference type="InterPro" id="IPR017884">
    <property type="entry name" value="SANT_dom"/>
</dbReference>
<evidence type="ECO:0000313" key="11">
    <source>
        <dbReference type="EMBL" id="KAL0060485.1"/>
    </source>
</evidence>
<evidence type="ECO:0000256" key="4">
    <source>
        <dbReference type="PROSITE-ProRule" id="PRU00094"/>
    </source>
</evidence>
<evidence type="ECO:0000259" key="6">
    <source>
        <dbReference type="PROSITE" id="PS50016"/>
    </source>
</evidence>
<feature type="region of interest" description="Disordered" evidence="5">
    <location>
        <begin position="194"/>
        <end position="233"/>
    </location>
</feature>
<dbReference type="InterPro" id="IPR011011">
    <property type="entry name" value="Znf_FYVE_PHD"/>
</dbReference>
<sequence length="905" mass="101121">MEFLRPEGKKGVEGESFHYTRVRLAWYYRPSDVSDRPVNDSRLLLAAIYSEVCDINQIRAKCHVAHRDKISDLAGWKKRPDRFYFNRLFDPYIKKEFDVIPSTDVRNVPDEVRNTLISRYEYVVAEKEFIPDLTDGIRLCVSCTEWCPSPDSVQCDRCKNYFHMGCVQPPLLAKPSRGYGWTCGPCSKRHEEEVDGRGVRHGTPGARPGNKSNAPAVRGRGRPRKDRTQAEKEENMTVKHFKMWPFRYFGAATRVGPKYQPLYPEFGSQHIGPDEERGEDKTVEVLSALHDFTSAEFDEVAKCLASIVNERVGKGRPDPSGVDFLTEAIRQLTDASINGRPLTSVTIRTIEAPRHEKWKTHPTKHYTDHDWTENEKETFEESINAYGAELRSVRDDLVVKSMPEVVRYYGHWKSQKLGEQNKKLREDGPPPEPTFARYKSLESTTEGQTVGPSEDADDASVVAAPSKPPSCGACRTKESKKWWKAPKGLQSSFLCDNCGLNWRKYADLNVRPVREESLPAQKAKTLEKREGSPLSAPSTKRVKTSSSGSVQSTPPPPSNVPQIRCSACMKNGPVGRVLKCTKCGFQCHAASCGATVDPSEVDRWECDLCRNDEALEASVYHDCLLCPRERPIDGKTFGPSPDTFLRACKPTEGQGWAHVLCSVFMPGLEFTDSGHLKAVEGLSTLPPHRWTSRCSICREKEGAVVRCWHCSKDFHVSCAWSAGYKFGFEIQPVKSSRRETTTTATFQGESGLMAAVVICKDHDFAKRRIYDICETDEGGESALQVYCRAYKQAPIAETYGLLRKARRLDQILSIQLETPLPDPTLDNISCSQCQTQYTPAFYPTDTGAWLCHACNFKSLPPPPAATADVDMGPLAATTPISSPSPEPMDGILPTPNGVHTVPPAH</sequence>
<feature type="compositionally biased region" description="Basic and acidic residues" evidence="5">
    <location>
        <begin position="419"/>
        <end position="428"/>
    </location>
</feature>
<evidence type="ECO:0000256" key="5">
    <source>
        <dbReference type="SAM" id="MobiDB-lite"/>
    </source>
</evidence>
<dbReference type="PANTHER" id="PTHR47672:SF1">
    <property type="entry name" value="E3 UBIQUITIN-PROTEIN LIGASE SNT2"/>
    <property type="match status" value="1"/>
</dbReference>
<dbReference type="Pfam" id="PF13832">
    <property type="entry name" value="zf-HC5HC2H_2"/>
    <property type="match status" value="1"/>
</dbReference>
<dbReference type="Gene3D" id="3.30.50.10">
    <property type="entry name" value="Erythroid Transcription Factor GATA-1, subunit A"/>
    <property type="match status" value="1"/>
</dbReference>
<reference evidence="11 12" key="1">
    <citation type="submission" date="2024-05" db="EMBL/GenBank/DDBJ databases">
        <title>A draft genome resource for the thread blight pathogen Marasmius tenuissimus strain MS-2.</title>
        <authorList>
            <person name="Yulfo-Soto G.E."/>
            <person name="Baruah I.K."/>
            <person name="Amoako-Attah I."/>
            <person name="Bukari Y."/>
            <person name="Meinhardt L.W."/>
            <person name="Bailey B.A."/>
            <person name="Cohen S.P."/>
        </authorList>
    </citation>
    <scope>NUCLEOTIDE SEQUENCE [LARGE SCALE GENOMIC DNA]</scope>
    <source>
        <strain evidence="11 12">MS-2</strain>
    </source>
</reference>
<dbReference type="CDD" id="cd15571">
    <property type="entry name" value="ePHD"/>
    <property type="match status" value="1"/>
</dbReference>
<dbReference type="Gene3D" id="3.30.40.10">
    <property type="entry name" value="Zinc/RING finger domain, C3HC4 (zinc finger)"/>
    <property type="match status" value="2"/>
</dbReference>
<gene>
    <name evidence="11" type="primary">SNT2</name>
    <name evidence="11" type="ORF">AAF712_012718</name>
</gene>
<feature type="domain" description="PHD-type" evidence="6">
    <location>
        <begin position="137"/>
        <end position="189"/>
    </location>
</feature>
<evidence type="ECO:0000313" key="12">
    <source>
        <dbReference type="Proteomes" id="UP001437256"/>
    </source>
</evidence>
<dbReference type="SUPFAM" id="SSF57903">
    <property type="entry name" value="FYVE/PHD zinc finger"/>
    <property type="match status" value="2"/>
</dbReference>
<dbReference type="PROSITE" id="PS51293">
    <property type="entry name" value="SANT"/>
    <property type="match status" value="1"/>
</dbReference>
<feature type="region of interest" description="Disordered" evidence="5">
    <location>
        <begin position="418"/>
        <end position="475"/>
    </location>
</feature>
<accession>A0ABR2ZGZ7</accession>
<evidence type="ECO:0000259" key="7">
    <source>
        <dbReference type="PROSITE" id="PS50114"/>
    </source>
</evidence>
<feature type="region of interest" description="Disordered" evidence="5">
    <location>
        <begin position="878"/>
        <end position="905"/>
    </location>
</feature>
<comment type="caution">
    <text evidence="11">The sequence shown here is derived from an EMBL/GenBank/DDBJ whole genome shotgun (WGS) entry which is preliminary data.</text>
</comment>
<evidence type="ECO:0000256" key="2">
    <source>
        <dbReference type="ARBA" id="ARBA00022771"/>
    </source>
</evidence>
<dbReference type="Gene3D" id="2.30.30.490">
    <property type="match status" value="1"/>
</dbReference>
<dbReference type="InterPro" id="IPR034732">
    <property type="entry name" value="EPHD"/>
</dbReference>
<evidence type="ECO:0000259" key="8">
    <source>
        <dbReference type="PROSITE" id="PS51038"/>
    </source>
</evidence>
<keyword evidence="2 4" id="KW-0863">Zinc-finger</keyword>
<dbReference type="InterPro" id="IPR001025">
    <property type="entry name" value="BAH_dom"/>
</dbReference>
<evidence type="ECO:0000259" key="10">
    <source>
        <dbReference type="PROSITE" id="PS51805"/>
    </source>
</evidence>
<feature type="compositionally biased region" description="Polar residues" evidence="5">
    <location>
        <begin position="441"/>
        <end position="451"/>
    </location>
</feature>
<dbReference type="InterPro" id="IPR029617">
    <property type="entry name" value="Snt2"/>
</dbReference>
<dbReference type="Gene3D" id="1.10.10.60">
    <property type="entry name" value="Homeodomain-like"/>
    <property type="match status" value="1"/>
</dbReference>
<dbReference type="CDD" id="cd15497">
    <property type="entry name" value="PHD1_Snt2p_like"/>
    <property type="match status" value="1"/>
</dbReference>
<name>A0ABR2ZGZ7_9AGAR</name>
<dbReference type="PROSITE" id="PS50114">
    <property type="entry name" value="GATA_ZN_FINGER_2"/>
    <property type="match status" value="1"/>
</dbReference>
<feature type="domain" description="SANT" evidence="9">
    <location>
        <begin position="370"/>
        <end position="417"/>
    </location>
</feature>
<dbReference type="InterPro" id="IPR019787">
    <property type="entry name" value="Znf_PHD-finger"/>
</dbReference>
<dbReference type="EMBL" id="JBBXMP010000174">
    <property type="protein sequence ID" value="KAL0060485.1"/>
    <property type="molecule type" value="Genomic_DNA"/>
</dbReference>
<dbReference type="InterPro" id="IPR001965">
    <property type="entry name" value="Znf_PHD"/>
</dbReference>
<feature type="domain" description="PHD-type" evidence="10">
    <location>
        <begin position="620"/>
        <end position="748"/>
    </location>
</feature>
<organism evidence="11 12">
    <name type="scientific">Marasmius tenuissimus</name>
    <dbReference type="NCBI Taxonomy" id="585030"/>
    <lineage>
        <taxon>Eukaryota</taxon>
        <taxon>Fungi</taxon>
        <taxon>Dikarya</taxon>
        <taxon>Basidiomycota</taxon>
        <taxon>Agaricomycotina</taxon>
        <taxon>Agaricomycetes</taxon>
        <taxon>Agaricomycetidae</taxon>
        <taxon>Agaricales</taxon>
        <taxon>Marasmiineae</taxon>
        <taxon>Marasmiaceae</taxon>
        <taxon>Marasmius</taxon>
    </lineage>
</organism>
<dbReference type="Pfam" id="PF00628">
    <property type="entry name" value="PHD"/>
    <property type="match status" value="1"/>
</dbReference>
<keyword evidence="3" id="KW-0862">Zinc</keyword>
<feature type="domain" description="GATA-type" evidence="7">
    <location>
        <begin position="824"/>
        <end position="856"/>
    </location>
</feature>
<evidence type="ECO:0000256" key="1">
    <source>
        <dbReference type="ARBA" id="ARBA00022723"/>
    </source>
</evidence>
<dbReference type="InterPro" id="IPR013083">
    <property type="entry name" value="Znf_RING/FYVE/PHD"/>
</dbReference>
<proteinExistence type="predicted"/>
<dbReference type="InterPro" id="IPR043151">
    <property type="entry name" value="BAH_sf"/>
</dbReference>
<dbReference type="InterPro" id="IPR000679">
    <property type="entry name" value="Znf_GATA"/>
</dbReference>
<dbReference type="SUPFAM" id="SSF57716">
    <property type="entry name" value="Glucocorticoid receptor-like (DNA-binding domain)"/>
    <property type="match status" value="1"/>
</dbReference>
<dbReference type="PROSITE" id="PS51038">
    <property type="entry name" value="BAH"/>
    <property type="match status" value="1"/>
</dbReference>
<dbReference type="SMART" id="SM00249">
    <property type="entry name" value="PHD"/>
    <property type="match status" value="3"/>
</dbReference>
<dbReference type="PANTHER" id="PTHR47672">
    <property type="entry name" value="E3 UBIQUITIN-PROTEIN LIGASE SNT2"/>
    <property type="match status" value="1"/>
</dbReference>
<dbReference type="Pfam" id="PF01426">
    <property type="entry name" value="BAH"/>
    <property type="match status" value="1"/>
</dbReference>
<evidence type="ECO:0000259" key="9">
    <source>
        <dbReference type="PROSITE" id="PS51293"/>
    </source>
</evidence>
<dbReference type="SMART" id="SM00401">
    <property type="entry name" value="ZnF_GATA"/>
    <property type="match status" value="1"/>
</dbReference>
<dbReference type="PROSITE" id="PS50016">
    <property type="entry name" value="ZF_PHD_2"/>
    <property type="match status" value="1"/>
</dbReference>
<keyword evidence="12" id="KW-1185">Reference proteome</keyword>
<dbReference type="InterPro" id="IPR013088">
    <property type="entry name" value="Znf_NHR/GATA"/>
</dbReference>